<evidence type="ECO:0000313" key="4">
    <source>
        <dbReference type="Proteomes" id="UP000301751"/>
    </source>
</evidence>
<evidence type="ECO:0000259" key="2">
    <source>
        <dbReference type="Pfam" id="PF07484"/>
    </source>
</evidence>
<dbReference type="SUPFAM" id="SSF88874">
    <property type="entry name" value="Receptor-binding domain of short tail fibre protein gp12"/>
    <property type="match status" value="1"/>
</dbReference>
<protein>
    <submittedName>
        <fullName evidence="3">Tail protein</fullName>
    </submittedName>
</protein>
<evidence type="ECO:0000256" key="1">
    <source>
        <dbReference type="SAM" id="MobiDB-lite"/>
    </source>
</evidence>
<sequence>MHRIDGPAAAPGGYFTEGDPSVGTPATVVTDDWMNAVQAEIEAVATSAGAALNKADNTQMLTAIRSLIAASIPAGAVQAFARASAPTGWLVCDGATISRTAYPVLFAAIGVVFGAGDGSTTFRLPDLRGEFIRGLDGGRGVDAGRALGSSQAQQVQHHKHVVPQGENGQALFGTTATSLYNGIGASDTNNPRPHTNDGSDYDGPVNAAGVVGSETRPRNVALLYCIKT</sequence>
<dbReference type="RefSeq" id="WP_137734041.1">
    <property type="nucleotide sequence ID" value="NZ_BJCL01000009.1"/>
</dbReference>
<dbReference type="PANTHER" id="PTHR35191:SF1">
    <property type="entry name" value="PROPHAGE SIDE TAIL FIBER PROTEIN HOMOLOG STFQ-RELATED"/>
    <property type="match status" value="1"/>
</dbReference>
<feature type="region of interest" description="Disordered" evidence="1">
    <location>
        <begin position="147"/>
        <end position="166"/>
    </location>
</feature>
<dbReference type="OrthoDB" id="8613813at2"/>
<dbReference type="Proteomes" id="UP000301751">
    <property type="component" value="Unassembled WGS sequence"/>
</dbReference>
<evidence type="ECO:0000313" key="3">
    <source>
        <dbReference type="EMBL" id="GCL64300.1"/>
    </source>
</evidence>
<dbReference type="InterPro" id="IPR044916">
    <property type="entry name" value="Short_tail_fibre_C_sf"/>
</dbReference>
<comment type="caution">
    <text evidence="3">The sequence shown here is derived from an EMBL/GenBank/DDBJ whole genome shotgun (WGS) entry which is preliminary data.</text>
</comment>
<dbReference type="EMBL" id="BJCL01000009">
    <property type="protein sequence ID" value="GCL64300.1"/>
    <property type="molecule type" value="Genomic_DNA"/>
</dbReference>
<dbReference type="Gene3D" id="4.10.1070.10">
    <property type="entry name" value="receptor-binding domain of the bacteriophage t4 short tail fibre, domain 2"/>
    <property type="match status" value="1"/>
</dbReference>
<dbReference type="AlphaFoldDB" id="A0A480ATV8"/>
<dbReference type="Pfam" id="PF07484">
    <property type="entry name" value="Collar"/>
    <property type="match status" value="1"/>
</dbReference>
<feature type="region of interest" description="Disordered" evidence="1">
    <location>
        <begin position="182"/>
        <end position="210"/>
    </location>
</feature>
<dbReference type="InterPro" id="IPR011083">
    <property type="entry name" value="Phage_tail_collar_dom"/>
</dbReference>
<feature type="domain" description="Phage tail collar" evidence="2">
    <location>
        <begin position="75"/>
        <end position="132"/>
    </location>
</feature>
<proteinExistence type="predicted"/>
<feature type="compositionally biased region" description="Polar residues" evidence="1">
    <location>
        <begin position="182"/>
        <end position="198"/>
    </location>
</feature>
<organism evidence="3 4">
    <name type="scientific">Pseudaquabacterium pictum</name>
    <dbReference type="NCBI Taxonomy" id="2315236"/>
    <lineage>
        <taxon>Bacteria</taxon>
        <taxon>Pseudomonadati</taxon>
        <taxon>Pseudomonadota</taxon>
        <taxon>Betaproteobacteria</taxon>
        <taxon>Burkholderiales</taxon>
        <taxon>Sphaerotilaceae</taxon>
        <taxon>Pseudaquabacterium</taxon>
    </lineage>
</organism>
<gene>
    <name evidence="3" type="primary">stf</name>
    <name evidence="3" type="ORF">AQPW35_33810</name>
</gene>
<dbReference type="InterPro" id="IPR051934">
    <property type="entry name" value="Phage_Tail_Fiber_Structural"/>
</dbReference>
<accession>A0A480ATV8</accession>
<keyword evidence="4" id="KW-1185">Reference proteome</keyword>
<reference evidence="4" key="1">
    <citation type="submission" date="2019-03" db="EMBL/GenBank/DDBJ databases">
        <title>Aquabacterium pictum sp.nov., the first bacteriochlorophyll a-containing freshwater bacterium in the genus Aquabacterium of the class Betaproteobacteria.</title>
        <authorList>
            <person name="Hirose S."/>
            <person name="Tank M."/>
            <person name="Hara E."/>
            <person name="Tamaki H."/>
            <person name="Takaichi S."/>
            <person name="Haruta S."/>
            <person name="Hanada S."/>
        </authorList>
    </citation>
    <scope>NUCLEOTIDE SEQUENCE [LARGE SCALE GENOMIC DNA]</scope>
    <source>
        <strain evidence="4">W35</strain>
    </source>
</reference>
<name>A0A480ATV8_9BURK</name>
<dbReference type="PANTHER" id="PTHR35191">
    <property type="entry name" value="PROPHAGE SIDE TAIL FIBER PROTEIN HOMOLOG STFQ-RELATED"/>
    <property type="match status" value="1"/>
</dbReference>